<dbReference type="PANTHER" id="PTHR43861:SF3">
    <property type="entry name" value="PUTATIVE (AFU_ORTHOLOGUE AFUA_2G14390)-RELATED"/>
    <property type="match status" value="1"/>
</dbReference>
<keyword evidence="4" id="KW-1185">Reference proteome</keyword>
<evidence type="ECO:0000256" key="1">
    <source>
        <dbReference type="ARBA" id="ARBA00022679"/>
    </source>
</evidence>
<organism evidence="3 4">
    <name type="scientific">Aminivibrio pyruvatiphilus</name>
    <dbReference type="NCBI Taxonomy" id="1005740"/>
    <lineage>
        <taxon>Bacteria</taxon>
        <taxon>Thermotogati</taxon>
        <taxon>Synergistota</taxon>
        <taxon>Synergistia</taxon>
        <taxon>Synergistales</taxon>
        <taxon>Aminobacteriaceae</taxon>
        <taxon>Aminivibrio</taxon>
    </lineage>
</organism>
<proteinExistence type="predicted"/>
<dbReference type="PANTHER" id="PTHR43861">
    <property type="entry name" value="TRANS-ACONITATE 2-METHYLTRANSFERASE-RELATED"/>
    <property type="match status" value="1"/>
</dbReference>
<dbReference type="AlphaFoldDB" id="A0A4R8MC74"/>
<accession>A0A4R8MC74</accession>
<dbReference type="InterPro" id="IPR029063">
    <property type="entry name" value="SAM-dependent_MTases_sf"/>
</dbReference>
<reference evidence="3 4" key="1">
    <citation type="submission" date="2019-03" db="EMBL/GenBank/DDBJ databases">
        <title>Genomic Encyclopedia of Type Strains, Phase IV (KMG-IV): sequencing the most valuable type-strain genomes for metagenomic binning, comparative biology and taxonomic classification.</title>
        <authorList>
            <person name="Goeker M."/>
        </authorList>
    </citation>
    <scope>NUCLEOTIDE SEQUENCE [LARGE SCALE GENOMIC DNA]</scope>
    <source>
        <strain evidence="3 4">DSM 25964</strain>
    </source>
</reference>
<dbReference type="SUPFAM" id="SSF53335">
    <property type="entry name" value="S-adenosyl-L-methionine-dependent methyltransferases"/>
    <property type="match status" value="1"/>
</dbReference>
<dbReference type="GO" id="GO:0032259">
    <property type="term" value="P:methylation"/>
    <property type="evidence" value="ECO:0007669"/>
    <property type="project" value="UniProtKB-KW"/>
</dbReference>
<dbReference type="Pfam" id="PF13649">
    <property type="entry name" value="Methyltransf_25"/>
    <property type="match status" value="1"/>
</dbReference>
<keyword evidence="1 3" id="KW-0808">Transferase</keyword>
<dbReference type="Gene3D" id="3.40.50.150">
    <property type="entry name" value="Vaccinia Virus protein VP39"/>
    <property type="match status" value="1"/>
</dbReference>
<keyword evidence="3" id="KW-0489">Methyltransferase</keyword>
<evidence type="ECO:0000313" key="3">
    <source>
        <dbReference type="EMBL" id="TDY62954.1"/>
    </source>
</evidence>
<evidence type="ECO:0000313" key="4">
    <source>
        <dbReference type="Proteomes" id="UP000295066"/>
    </source>
</evidence>
<feature type="domain" description="Methyltransferase" evidence="2">
    <location>
        <begin position="72"/>
        <end position="166"/>
    </location>
</feature>
<dbReference type="RefSeq" id="WP_208321069.1">
    <property type="nucleotide sequence ID" value="NZ_SORI01000003.1"/>
</dbReference>
<gene>
    <name evidence="3" type="ORF">C8D99_103174</name>
</gene>
<dbReference type="EMBL" id="SORI01000003">
    <property type="protein sequence ID" value="TDY62954.1"/>
    <property type="molecule type" value="Genomic_DNA"/>
</dbReference>
<dbReference type="GO" id="GO:0008168">
    <property type="term" value="F:methyltransferase activity"/>
    <property type="evidence" value="ECO:0007669"/>
    <property type="project" value="UniProtKB-KW"/>
</dbReference>
<name>A0A4R8MC74_9BACT</name>
<dbReference type="Proteomes" id="UP000295066">
    <property type="component" value="Unassembled WGS sequence"/>
</dbReference>
<evidence type="ECO:0000259" key="2">
    <source>
        <dbReference type="Pfam" id="PF13649"/>
    </source>
</evidence>
<protein>
    <submittedName>
        <fullName evidence="3">Methyltransferase family protein</fullName>
    </submittedName>
</protein>
<sequence>MLFDELEAINSRPEPFGFYTARDLWTDGHISEKMLSFHLDGNVDVASRKTSFIRRSVEWITSHFGLSEKSSVIDFGCGPGLYTLPFAERGARVTGVDFSGRSIQSAVSAAGKKGLSIDYVLCDYLGFETEEKFDLILMIMCDFCALSPLQRRTMLRKFAGMLEPKGHVLFDVYSLETFDRREEISRFERNLMNGFWSAEDYYGFLNTFKYREEKVLLDKYTIVESRRIRTIYNWFQCYSPETLEAECARNGLKVTGLYSDVAGTPFDPRSAEFAAVAERL</sequence>
<comment type="caution">
    <text evidence="3">The sequence shown here is derived from an EMBL/GenBank/DDBJ whole genome shotgun (WGS) entry which is preliminary data.</text>
</comment>
<dbReference type="CDD" id="cd02440">
    <property type="entry name" value="AdoMet_MTases"/>
    <property type="match status" value="1"/>
</dbReference>
<dbReference type="InterPro" id="IPR041698">
    <property type="entry name" value="Methyltransf_25"/>
</dbReference>